<comment type="caution">
    <text evidence="1">The sequence shown here is derived from an EMBL/GenBank/DDBJ whole genome shotgun (WGS) entry which is preliminary data.</text>
</comment>
<dbReference type="EMBL" id="BTSY01000003">
    <property type="protein sequence ID" value="GMT18613.1"/>
    <property type="molecule type" value="Genomic_DNA"/>
</dbReference>
<evidence type="ECO:0000313" key="2">
    <source>
        <dbReference type="Proteomes" id="UP001432322"/>
    </source>
</evidence>
<protein>
    <recommendedName>
        <fullName evidence="3">Methyltransferase</fullName>
    </recommendedName>
</protein>
<dbReference type="Gene3D" id="3.40.50.150">
    <property type="entry name" value="Vaccinia Virus protein VP39"/>
    <property type="match status" value="1"/>
</dbReference>
<reference evidence="1" key="1">
    <citation type="submission" date="2023-10" db="EMBL/GenBank/DDBJ databases">
        <title>Genome assembly of Pristionchus species.</title>
        <authorList>
            <person name="Yoshida K."/>
            <person name="Sommer R.J."/>
        </authorList>
    </citation>
    <scope>NUCLEOTIDE SEQUENCE</scope>
    <source>
        <strain evidence="1">RS5133</strain>
    </source>
</reference>
<name>A0AAV5VK02_9BILA</name>
<organism evidence="1 2">
    <name type="scientific">Pristionchus fissidentatus</name>
    <dbReference type="NCBI Taxonomy" id="1538716"/>
    <lineage>
        <taxon>Eukaryota</taxon>
        <taxon>Metazoa</taxon>
        <taxon>Ecdysozoa</taxon>
        <taxon>Nematoda</taxon>
        <taxon>Chromadorea</taxon>
        <taxon>Rhabditida</taxon>
        <taxon>Rhabditina</taxon>
        <taxon>Diplogasteromorpha</taxon>
        <taxon>Diplogasteroidea</taxon>
        <taxon>Neodiplogasteridae</taxon>
        <taxon>Pristionchus</taxon>
    </lineage>
</organism>
<dbReference type="SUPFAM" id="SSF53335">
    <property type="entry name" value="S-adenosyl-L-methionine-dependent methyltransferases"/>
    <property type="match status" value="1"/>
</dbReference>
<evidence type="ECO:0000313" key="1">
    <source>
        <dbReference type="EMBL" id="GMT18613.1"/>
    </source>
</evidence>
<gene>
    <name evidence="1" type="ORF">PFISCL1PPCAC_9910</name>
</gene>
<keyword evidence="2" id="KW-1185">Reference proteome</keyword>
<feature type="non-terminal residue" evidence="1">
    <location>
        <position position="1"/>
    </location>
</feature>
<sequence length="257" mass="28719">SIPAMVLSLTPTALQSQVSTLTLESGTAISYIAAAGANPRSETKAHYEYHEPTYHSRRRGSGYTMDDDSDDWEGVNAICQLIDTIMHVEREYDFFENKNVLELGFCTGLPSVLALAKGANEVAVHCQTKPSLEYFVRPTLHRAFPSLSANIKLSSGDLIDARVSNKFDIILAPELLNCPRDQYDEIHAILDRGLTDDGVCFISSRTSYLLNNSAGSLQDFLTLLAKHRKFVPLIRWTSRSSDLHPRQIIQITRNLNY</sequence>
<dbReference type="InterPro" id="IPR029063">
    <property type="entry name" value="SAM-dependent_MTases_sf"/>
</dbReference>
<dbReference type="AlphaFoldDB" id="A0AAV5VK02"/>
<proteinExistence type="predicted"/>
<accession>A0AAV5VK02</accession>
<evidence type="ECO:0008006" key="3">
    <source>
        <dbReference type="Google" id="ProtNLM"/>
    </source>
</evidence>
<dbReference type="Proteomes" id="UP001432322">
    <property type="component" value="Unassembled WGS sequence"/>
</dbReference>